<keyword evidence="4" id="KW-0233">DNA recombination</keyword>
<feature type="region of interest" description="Disordered" evidence="6">
    <location>
        <begin position="373"/>
        <end position="420"/>
    </location>
</feature>
<evidence type="ECO:0000313" key="11">
    <source>
        <dbReference type="Proteomes" id="UP000319817"/>
    </source>
</evidence>
<dbReference type="InterPro" id="IPR050090">
    <property type="entry name" value="Tyrosine_recombinase_XerCD"/>
</dbReference>
<dbReference type="OrthoDB" id="255655at2"/>
<reference evidence="10 11" key="1">
    <citation type="submission" date="2019-02" db="EMBL/GenBank/DDBJ databases">
        <title>Deep-cultivation of Planctomycetes and their phenomic and genomic characterization uncovers novel biology.</title>
        <authorList>
            <person name="Wiegand S."/>
            <person name="Jogler M."/>
            <person name="Boedeker C."/>
            <person name="Pinto D."/>
            <person name="Vollmers J."/>
            <person name="Rivas-Marin E."/>
            <person name="Kohn T."/>
            <person name="Peeters S.H."/>
            <person name="Heuer A."/>
            <person name="Rast P."/>
            <person name="Oberbeckmann S."/>
            <person name="Bunk B."/>
            <person name="Jeske O."/>
            <person name="Meyerdierks A."/>
            <person name="Storesund J.E."/>
            <person name="Kallscheuer N."/>
            <person name="Luecker S."/>
            <person name="Lage O.M."/>
            <person name="Pohl T."/>
            <person name="Merkel B.J."/>
            <person name="Hornburger P."/>
            <person name="Mueller R.-W."/>
            <person name="Bruemmer F."/>
            <person name="Labrenz M."/>
            <person name="Spormann A.M."/>
            <person name="Op den Camp H."/>
            <person name="Overmann J."/>
            <person name="Amann R."/>
            <person name="Jetten M.S.M."/>
            <person name="Mascher T."/>
            <person name="Medema M.H."/>
            <person name="Devos D.P."/>
            <person name="Kaster A.-K."/>
            <person name="Ovreas L."/>
            <person name="Rohde M."/>
            <person name="Galperin M.Y."/>
            <person name="Jogler C."/>
        </authorList>
    </citation>
    <scope>NUCLEOTIDE SEQUENCE [LARGE SCALE GENOMIC DNA]</scope>
    <source>
        <strain evidence="10 11">K23_9</strain>
    </source>
</reference>
<evidence type="ECO:0000259" key="8">
    <source>
        <dbReference type="PROSITE" id="PS51898"/>
    </source>
</evidence>
<dbReference type="EMBL" id="CP036526">
    <property type="protein sequence ID" value="QDT10230.1"/>
    <property type="molecule type" value="Genomic_DNA"/>
</dbReference>
<gene>
    <name evidence="10" type="primary">xerD_3</name>
    <name evidence="10" type="ORF">K239x_21860</name>
</gene>
<evidence type="ECO:0000259" key="9">
    <source>
        <dbReference type="PROSITE" id="PS51900"/>
    </source>
</evidence>
<dbReference type="GO" id="GO:0003677">
    <property type="term" value="F:DNA binding"/>
    <property type="evidence" value="ECO:0007669"/>
    <property type="project" value="UniProtKB-UniRule"/>
</dbReference>
<keyword evidence="11" id="KW-1185">Reference proteome</keyword>
<proteinExistence type="inferred from homology"/>
<feature type="chain" id="PRO_5021995452" evidence="7">
    <location>
        <begin position="24"/>
        <end position="506"/>
    </location>
</feature>
<dbReference type="InterPro" id="IPR013762">
    <property type="entry name" value="Integrase-like_cat_sf"/>
</dbReference>
<dbReference type="GO" id="GO:0015074">
    <property type="term" value="P:DNA integration"/>
    <property type="evidence" value="ECO:0007669"/>
    <property type="project" value="UniProtKB-KW"/>
</dbReference>
<dbReference type="InterPro" id="IPR010998">
    <property type="entry name" value="Integrase_recombinase_N"/>
</dbReference>
<dbReference type="GO" id="GO:0006310">
    <property type="term" value="P:DNA recombination"/>
    <property type="evidence" value="ECO:0007669"/>
    <property type="project" value="UniProtKB-KW"/>
</dbReference>
<dbReference type="SUPFAM" id="SSF56349">
    <property type="entry name" value="DNA breaking-rejoining enzymes"/>
    <property type="match status" value="1"/>
</dbReference>
<keyword evidence="7" id="KW-0732">Signal</keyword>
<evidence type="ECO:0000256" key="7">
    <source>
        <dbReference type="SAM" id="SignalP"/>
    </source>
</evidence>
<dbReference type="PANTHER" id="PTHR30349">
    <property type="entry name" value="PHAGE INTEGRASE-RELATED"/>
    <property type="match status" value="1"/>
</dbReference>
<dbReference type="Proteomes" id="UP000319817">
    <property type="component" value="Chromosome"/>
</dbReference>
<dbReference type="InterPro" id="IPR011010">
    <property type="entry name" value="DNA_brk_join_enz"/>
</dbReference>
<organism evidence="10 11">
    <name type="scientific">Stieleria marina</name>
    <dbReference type="NCBI Taxonomy" id="1930275"/>
    <lineage>
        <taxon>Bacteria</taxon>
        <taxon>Pseudomonadati</taxon>
        <taxon>Planctomycetota</taxon>
        <taxon>Planctomycetia</taxon>
        <taxon>Pirellulales</taxon>
        <taxon>Pirellulaceae</taxon>
        <taxon>Stieleria</taxon>
    </lineage>
</organism>
<keyword evidence="3 5" id="KW-0238">DNA-binding</keyword>
<evidence type="ECO:0000256" key="4">
    <source>
        <dbReference type="ARBA" id="ARBA00023172"/>
    </source>
</evidence>
<dbReference type="InterPro" id="IPR004107">
    <property type="entry name" value="Integrase_SAM-like_N"/>
</dbReference>
<feature type="domain" description="Core-binding (CB)" evidence="9">
    <location>
        <begin position="86"/>
        <end position="167"/>
    </location>
</feature>
<feature type="domain" description="Tyr recombinase" evidence="8">
    <location>
        <begin position="183"/>
        <end position="361"/>
    </location>
</feature>
<dbReference type="Gene3D" id="1.10.443.10">
    <property type="entry name" value="Intergrase catalytic core"/>
    <property type="match status" value="1"/>
</dbReference>
<name>A0A517NSX3_9BACT</name>
<evidence type="ECO:0000256" key="3">
    <source>
        <dbReference type="ARBA" id="ARBA00023125"/>
    </source>
</evidence>
<feature type="compositionally biased region" description="Low complexity" evidence="6">
    <location>
        <begin position="377"/>
        <end position="396"/>
    </location>
</feature>
<dbReference type="InterPro" id="IPR002104">
    <property type="entry name" value="Integrase_catalytic"/>
</dbReference>
<evidence type="ECO:0000256" key="6">
    <source>
        <dbReference type="SAM" id="MobiDB-lite"/>
    </source>
</evidence>
<evidence type="ECO:0000256" key="1">
    <source>
        <dbReference type="ARBA" id="ARBA00008857"/>
    </source>
</evidence>
<accession>A0A517NSX3</accession>
<evidence type="ECO:0000256" key="5">
    <source>
        <dbReference type="PROSITE-ProRule" id="PRU01248"/>
    </source>
</evidence>
<protein>
    <submittedName>
        <fullName evidence="10">Tyrosine recombinase XerD</fullName>
    </submittedName>
</protein>
<keyword evidence="2" id="KW-0229">DNA integration</keyword>
<dbReference type="Pfam" id="PF13495">
    <property type="entry name" value="Phage_int_SAM_4"/>
    <property type="match status" value="1"/>
</dbReference>
<feature type="signal peptide" evidence="7">
    <location>
        <begin position="1"/>
        <end position="23"/>
    </location>
</feature>
<dbReference type="Pfam" id="PF00589">
    <property type="entry name" value="Phage_integrase"/>
    <property type="match status" value="1"/>
</dbReference>
<evidence type="ECO:0000256" key="2">
    <source>
        <dbReference type="ARBA" id="ARBA00022908"/>
    </source>
</evidence>
<dbReference type="Gene3D" id="1.10.150.130">
    <property type="match status" value="1"/>
</dbReference>
<dbReference type="PANTHER" id="PTHR30349:SF64">
    <property type="entry name" value="PROPHAGE INTEGRASE INTD-RELATED"/>
    <property type="match status" value="1"/>
</dbReference>
<comment type="similarity">
    <text evidence="1">Belongs to the 'phage' integrase family.</text>
</comment>
<dbReference type="PROSITE" id="PS51900">
    <property type="entry name" value="CB"/>
    <property type="match status" value="1"/>
</dbReference>
<evidence type="ECO:0000313" key="10">
    <source>
        <dbReference type="EMBL" id="QDT10230.1"/>
    </source>
</evidence>
<dbReference type="InterPro" id="IPR044068">
    <property type="entry name" value="CB"/>
</dbReference>
<sequence length="506" mass="57122" precursor="true">MWKRLGRKKLSPILLALPGMTTAYLPSEATTMATKFRLTRSQANPVHLYPNKEPYRLAAGRSHPKDAVEDRFADAMAMIALDKQQPTPALFLKTFAREIKIRGYAAPTISSYTTAVRSILRWFGRAPHLLSREHVKNYLEYLFDGGRSPSDISVQLVAIRNAWDKFCFRDVTLGLATPRRQRKKIVVLSRDEVRRILQAAPSLRDTLLIGLMYGSGMRVSELARLRWRDIDLDRNQIFISQGKGNADRHVQLPRQYRQILCRLGSQQPGNQYVFPTQSRSDHRVDRHLSPRTVQRVVCNACDLAGIKKRVTPHSFRHAFATHSFEDGCDIRRIQTVLGHVCIETTTLYIASAKQRTDFQSPLDRLADASGDNLSVMPLRSPIQSSRQSSRCSPHQSGVANPKQPAPRVGRLRIHTRRDPTVSDAQYAQSRRTQVTVEVTGHGRRDFLLGATAEIPRSGFATITLPPSESWADTIEKLPASIQKRMGQVSFYQLLQKAITAKLLATD</sequence>
<dbReference type="PROSITE" id="PS51898">
    <property type="entry name" value="TYR_RECOMBINASE"/>
    <property type="match status" value="1"/>
</dbReference>
<dbReference type="AlphaFoldDB" id="A0A517NSX3"/>